<comment type="similarity">
    <text evidence="2">Belongs to the TMEM54 family.</text>
</comment>
<dbReference type="AlphaFoldDB" id="A0AAJ7X155"/>
<feature type="transmembrane region" description="Helical" evidence="6">
    <location>
        <begin position="161"/>
        <end position="188"/>
    </location>
</feature>
<evidence type="ECO:0000313" key="8">
    <source>
        <dbReference type="RefSeq" id="XP_032817491.1"/>
    </source>
</evidence>
<keyword evidence="5 6" id="KW-0472">Membrane</keyword>
<feature type="transmembrane region" description="Helical" evidence="6">
    <location>
        <begin position="59"/>
        <end position="78"/>
    </location>
</feature>
<evidence type="ECO:0000256" key="5">
    <source>
        <dbReference type="ARBA" id="ARBA00023136"/>
    </source>
</evidence>
<dbReference type="InterPro" id="IPR020977">
    <property type="entry name" value="Beta-casein-like"/>
</dbReference>
<evidence type="ECO:0000256" key="1">
    <source>
        <dbReference type="ARBA" id="ARBA00004141"/>
    </source>
</evidence>
<evidence type="ECO:0000256" key="3">
    <source>
        <dbReference type="ARBA" id="ARBA00022692"/>
    </source>
</evidence>
<keyword evidence="7" id="KW-1185">Reference proteome</keyword>
<dbReference type="PANTHER" id="PTHR31258:SF1">
    <property type="entry name" value="KERATINOCYTE-ASSOCIATED PROTEIN 3"/>
    <property type="match status" value="1"/>
</dbReference>
<name>A0AAJ7X155_PETMA</name>
<sequence length="254" mass="27381">MVCGFDAQRGSIRLMRIGLALIVLGNLSFIFGAIVHGTVLRHVSRPGSSINQEYKAGNFSSVFSGLMCIATGVFAILLSKNLQRSCFQTGLLVTSSLCCLLTALCWVTLGLAVVLTVKSNGRNLEQECMEPQEVARHRSSGQSVTQMPCASDPSRLYDTTMALWLTEVLMALVEMGLSIRCIIVAVILRGCGPCMRPAPYENHTQKADVEVSSIVGDDSDTESGVSSAKVKFNLPEAQPPIENRQLIVENAVSV</sequence>
<dbReference type="KEGG" id="pmrn:116946572"/>
<proteinExistence type="inferred from homology"/>
<keyword evidence="3 6" id="KW-0812">Transmembrane</keyword>
<feature type="transmembrane region" description="Helical" evidence="6">
    <location>
        <begin position="90"/>
        <end position="115"/>
    </location>
</feature>
<evidence type="ECO:0000256" key="4">
    <source>
        <dbReference type="ARBA" id="ARBA00022989"/>
    </source>
</evidence>
<evidence type="ECO:0000256" key="6">
    <source>
        <dbReference type="SAM" id="Phobius"/>
    </source>
</evidence>
<keyword evidence="4 6" id="KW-1133">Transmembrane helix</keyword>
<protein>
    <submittedName>
        <fullName evidence="8">Keratinocyte-associated protein 3-like</fullName>
    </submittedName>
</protein>
<dbReference type="Proteomes" id="UP001318040">
    <property type="component" value="Chromosome 27"/>
</dbReference>
<accession>A0AAJ7X155</accession>
<comment type="subcellular location">
    <subcellularLocation>
        <location evidence="1">Membrane</location>
        <topology evidence="1">Multi-pass membrane protein</topology>
    </subcellularLocation>
</comment>
<evidence type="ECO:0000313" key="7">
    <source>
        <dbReference type="Proteomes" id="UP001318040"/>
    </source>
</evidence>
<dbReference type="PANTHER" id="PTHR31258">
    <property type="entry name" value="KERATINOCYTE-ASSOCIATED PROTEIN 3"/>
    <property type="match status" value="1"/>
</dbReference>
<gene>
    <name evidence="8" type="primary">LOC116946572</name>
</gene>
<evidence type="ECO:0000256" key="2">
    <source>
        <dbReference type="ARBA" id="ARBA00011030"/>
    </source>
</evidence>
<organism evidence="7 8">
    <name type="scientific">Petromyzon marinus</name>
    <name type="common">Sea lamprey</name>
    <dbReference type="NCBI Taxonomy" id="7757"/>
    <lineage>
        <taxon>Eukaryota</taxon>
        <taxon>Metazoa</taxon>
        <taxon>Chordata</taxon>
        <taxon>Craniata</taxon>
        <taxon>Vertebrata</taxon>
        <taxon>Cyclostomata</taxon>
        <taxon>Hyperoartia</taxon>
        <taxon>Petromyzontiformes</taxon>
        <taxon>Petromyzontidae</taxon>
        <taxon>Petromyzon</taxon>
    </lineage>
</organism>
<dbReference type="GO" id="GO:0016020">
    <property type="term" value="C:membrane"/>
    <property type="evidence" value="ECO:0007669"/>
    <property type="project" value="UniProtKB-SubCell"/>
</dbReference>
<feature type="transmembrane region" description="Helical" evidence="6">
    <location>
        <begin position="17"/>
        <end position="39"/>
    </location>
</feature>
<dbReference type="RefSeq" id="XP_032817491.1">
    <property type="nucleotide sequence ID" value="XM_032961600.1"/>
</dbReference>
<dbReference type="Pfam" id="PF12304">
    <property type="entry name" value="BCLP"/>
    <property type="match status" value="1"/>
</dbReference>
<reference evidence="8" key="1">
    <citation type="submission" date="2025-08" db="UniProtKB">
        <authorList>
            <consortium name="RefSeq"/>
        </authorList>
    </citation>
    <scope>IDENTIFICATION</scope>
    <source>
        <tissue evidence="8">Sperm</tissue>
    </source>
</reference>